<reference evidence="2" key="1">
    <citation type="submission" date="2022-05" db="EMBL/GenBank/DDBJ databases">
        <authorList>
            <person name="Yi M."/>
        </authorList>
    </citation>
    <scope>NUCLEOTIDE SEQUENCE</scope>
    <source>
        <strain evidence="2">DS2</strain>
    </source>
</reference>
<feature type="compositionally biased region" description="Polar residues" evidence="1">
    <location>
        <begin position="155"/>
        <end position="166"/>
    </location>
</feature>
<name>A0AAW5HPH7_PSEPU</name>
<sequence>MSELDNKAGTLDLKFGDQGYADLPKPENAQTIPTSYSWKIDAAGRMIWIAGTVVDNKIYSYWTSLDAQGKPEPVFVEIEDSPLDPELRDEREIRFITIAKVDGSLRFITHSECATFKNNDWLYHAVVGHFQSNYFPLEGFGTKGMIRVQPEDESSTPAASSAISEYQRSEADTSKRTSNSDQLQQAEVNEAAVSGAASRSVLVGKTIKTLYASSHFSQPNSQKLWLALHDAQTGEPVAGLGPNEDKSQWQIKDFIGSDGPFVPTDAHFFEDGGFALTGMEETESFVARYKSNGQLDLDFNKIGYLNFGSHNIQLGADEHRIVVALGSILSSDSVKLLVKVCDKHTGEPDTAFNGTGTLSIDLDIDAKIRAFHAGTVIIGPTGAIYIAGNLYILDGDSISQRGIIYRITHDGKPDVSFGSGGRYLVPDEVTRISGAQLGPNGLRFVAMRNDNSGYCAMQLLI</sequence>
<organism evidence="2 3">
    <name type="scientific">Pseudomonas putida</name>
    <name type="common">Arthrobacter siderocapsulatus</name>
    <dbReference type="NCBI Taxonomy" id="303"/>
    <lineage>
        <taxon>Bacteria</taxon>
        <taxon>Pseudomonadati</taxon>
        <taxon>Pseudomonadota</taxon>
        <taxon>Gammaproteobacteria</taxon>
        <taxon>Pseudomonadales</taxon>
        <taxon>Pseudomonadaceae</taxon>
        <taxon>Pseudomonas</taxon>
    </lineage>
</organism>
<dbReference type="EMBL" id="JAMHFX010000224">
    <property type="protein sequence ID" value="MCO1623608.1"/>
    <property type="molecule type" value="Genomic_DNA"/>
</dbReference>
<dbReference type="AlphaFoldDB" id="A0AAW5HPH7"/>
<evidence type="ECO:0000313" key="3">
    <source>
        <dbReference type="Proteomes" id="UP001202943"/>
    </source>
</evidence>
<gene>
    <name evidence="2" type="ORF">M8C81_23705</name>
</gene>
<proteinExistence type="predicted"/>
<evidence type="ECO:0000313" key="2">
    <source>
        <dbReference type="EMBL" id="MCO1623608.1"/>
    </source>
</evidence>
<accession>A0AAW5HPH7</accession>
<protein>
    <submittedName>
        <fullName evidence="2">Uncharacterized protein</fullName>
    </submittedName>
</protein>
<evidence type="ECO:0000256" key="1">
    <source>
        <dbReference type="SAM" id="MobiDB-lite"/>
    </source>
</evidence>
<dbReference type="Proteomes" id="UP001202943">
    <property type="component" value="Unassembled WGS sequence"/>
</dbReference>
<reference evidence="2" key="2">
    <citation type="submission" date="2023-08" db="EMBL/GenBank/DDBJ databases">
        <title>Isolation, Identification, Denitrification Characteristics of A Highly Efficient Aerobic Denitrifying Bacterial Strain DS2.</title>
        <authorList>
            <person name="Wang H."/>
        </authorList>
    </citation>
    <scope>NUCLEOTIDE SEQUENCE</scope>
    <source>
        <strain evidence="2">DS2</strain>
    </source>
</reference>
<comment type="caution">
    <text evidence="2">The sequence shown here is derived from an EMBL/GenBank/DDBJ whole genome shotgun (WGS) entry which is preliminary data.</text>
</comment>
<feature type="region of interest" description="Disordered" evidence="1">
    <location>
        <begin position="150"/>
        <end position="183"/>
    </location>
</feature>
<dbReference type="Gene3D" id="2.80.10.50">
    <property type="match status" value="1"/>
</dbReference>
<dbReference type="RefSeq" id="WP_252461315.1">
    <property type="nucleotide sequence ID" value="NZ_JAMHFX010000224.1"/>
</dbReference>